<name>A0A370G7D4_GLULI</name>
<keyword evidence="1" id="KW-0812">Transmembrane</keyword>
<feature type="transmembrane region" description="Helical" evidence="1">
    <location>
        <begin position="506"/>
        <end position="522"/>
    </location>
</feature>
<proteinExistence type="predicted"/>
<feature type="transmembrane region" description="Helical" evidence="1">
    <location>
        <begin position="108"/>
        <end position="127"/>
    </location>
</feature>
<gene>
    <name evidence="3" type="ORF">C7453_102506</name>
    <name evidence="2" type="ORF">HLH32_05785</name>
</gene>
<dbReference type="GO" id="GO:0005886">
    <property type="term" value="C:plasma membrane"/>
    <property type="evidence" value="ECO:0007669"/>
    <property type="project" value="InterPro"/>
</dbReference>
<dbReference type="OrthoDB" id="9807111at2"/>
<accession>A0A370G7D4</accession>
<organism evidence="3 4">
    <name type="scientific">Gluconacetobacter liquefaciens</name>
    <name type="common">Acetobacter liquefaciens</name>
    <dbReference type="NCBI Taxonomy" id="89584"/>
    <lineage>
        <taxon>Bacteria</taxon>
        <taxon>Pseudomonadati</taxon>
        <taxon>Pseudomonadota</taxon>
        <taxon>Alphaproteobacteria</taxon>
        <taxon>Acetobacterales</taxon>
        <taxon>Acetobacteraceae</taxon>
        <taxon>Gluconacetobacter</taxon>
    </lineage>
</organism>
<keyword evidence="4" id="KW-1185">Reference proteome</keyword>
<dbReference type="Proteomes" id="UP000254958">
    <property type="component" value="Unassembled WGS sequence"/>
</dbReference>
<evidence type="ECO:0000313" key="4">
    <source>
        <dbReference type="Proteomes" id="UP000254958"/>
    </source>
</evidence>
<feature type="transmembrane region" description="Helical" evidence="1">
    <location>
        <begin position="82"/>
        <end position="102"/>
    </location>
</feature>
<feature type="transmembrane region" description="Helical" evidence="1">
    <location>
        <begin position="134"/>
        <end position="155"/>
    </location>
</feature>
<dbReference type="AlphaFoldDB" id="A0A370G7D4"/>
<feature type="transmembrane region" description="Helical" evidence="1">
    <location>
        <begin position="425"/>
        <end position="444"/>
    </location>
</feature>
<dbReference type="Proteomes" id="UP000562982">
    <property type="component" value="Unassembled WGS sequence"/>
</dbReference>
<reference evidence="3 4" key="1">
    <citation type="submission" date="2018-07" db="EMBL/GenBank/DDBJ databases">
        <title>Genomic Encyclopedia of Type Strains, Phase IV (KMG-IV): sequencing the most valuable type-strain genomes for metagenomic binning, comparative biology and taxonomic classification.</title>
        <authorList>
            <person name="Goeker M."/>
        </authorList>
    </citation>
    <scope>NUCLEOTIDE SEQUENCE [LARGE SCALE GENOMIC DNA]</scope>
    <source>
        <strain evidence="3 4">DSM 5603</strain>
    </source>
</reference>
<dbReference type="Pfam" id="PF04632">
    <property type="entry name" value="FUSC"/>
    <property type="match status" value="1"/>
</dbReference>
<evidence type="ECO:0000313" key="2">
    <source>
        <dbReference type="EMBL" id="MBB2185897.1"/>
    </source>
</evidence>
<keyword evidence="1" id="KW-0472">Membrane</keyword>
<evidence type="ECO:0000256" key="1">
    <source>
        <dbReference type="SAM" id="Phobius"/>
    </source>
</evidence>
<evidence type="ECO:0000313" key="5">
    <source>
        <dbReference type="Proteomes" id="UP000562982"/>
    </source>
</evidence>
<dbReference type="GO" id="GO:0022857">
    <property type="term" value="F:transmembrane transporter activity"/>
    <property type="evidence" value="ECO:0007669"/>
    <property type="project" value="InterPro"/>
</dbReference>
<dbReference type="EMBL" id="QQAW01000002">
    <property type="protein sequence ID" value="RDI39712.1"/>
    <property type="molecule type" value="Genomic_DNA"/>
</dbReference>
<dbReference type="EMBL" id="JABEQI010000002">
    <property type="protein sequence ID" value="MBB2185897.1"/>
    <property type="molecule type" value="Genomic_DNA"/>
</dbReference>
<evidence type="ECO:0000313" key="3">
    <source>
        <dbReference type="EMBL" id="RDI39712.1"/>
    </source>
</evidence>
<dbReference type="InterPro" id="IPR006726">
    <property type="entry name" value="PHBA_efflux_AaeB/fusaric-R"/>
</dbReference>
<dbReference type="RefSeq" id="WP_114726546.1">
    <property type="nucleotide sequence ID" value="NZ_BJMI01000001.1"/>
</dbReference>
<protein>
    <submittedName>
        <fullName evidence="2">FUSC family protein</fullName>
    </submittedName>
    <submittedName>
        <fullName evidence="3">Putative membrane protein YccC</fullName>
    </submittedName>
</protein>
<feature type="transmembrane region" description="Helical" evidence="1">
    <location>
        <begin position="450"/>
        <end position="469"/>
    </location>
</feature>
<feature type="transmembrane region" description="Helical" evidence="1">
    <location>
        <begin position="476"/>
        <end position="494"/>
    </location>
</feature>
<sequence length="692" mass="74738">MKAMEQGGGTARAAALTRWLWLPAVRPSWLPPGSVAFCLRSWAAVMLALGAAFWLQIDSPASAGVTVMILSQPLRGQILSKALYRMAGTLAGAAVAIGLIATFGQDRLMFLGGVGLWLGLCVVLGTLARDFRAYGALLAGYTVAIIGIGCIDHPQNVFDVAIFRVSAIMIGIVSVAIVNDVTGSPSAWHRLAAGLRHGATQVQQIGRDAVNGLAAPDDVTWVSLAGRIMALTSQVSFARTELADSALRMTGARSAMVAMLDMISCSRAISGILRMDEEVRPALLARVRQRFDDGTPFANEDEASQALNDLLHREPDEPPLTPAEAYLIERTMALLSYGRWVRDGIRTLEEGGTAPRIAQKVQIGRQQDPVLALLNGTRVMLGFTAAAFICILSGLPGTTTTLLQVATILTLSITTFDTRAFGMGALIGVPLSTVCAMILDTRILPYGSGMVFFSLMLAPIIFASCLLLIHPRLMPIGLNFGVFFFIVLGLDNVHNYDPTQFVDRNLYYMLSSIILYFALTLAPPSARRRRFRIVMAVSMTLRRQFTGQGDIASPLLISRQYDRLLQARTWTGHLPQKPITLRVFDRIVSLGDLNGALARARRHLMRAATIPAVAEPVARTQDMLRTLNLSEAGAPIMRHATHLLAAVDSLPPSDRETLIGAVSGLFGAARLLDRNASALRHYGILPVPEAAR</sequence>
<reference evidence="2 5" key="2">
    <citation type="submission" date="2020-04" db="EMBL/GenBank/DDBJ databases">
        <title>Description of novel Gluconacetobacter.</title>
        <authorList>
            <person name="Sombolestani A."/>
        </authorList>
    </citation>
    <scope>NUCLEOTIDE SEQUENCE [LARGE SCALE GENOMIC DNA]</scope>
    <source>
        <strain evidence="2 5">LMG 1382</strain>
    </source>
</reference>
<keyword evidence="1" id="KW-1133">Transmembrane helix</keyword>
<comment type="caution">
    <text evidence="3">The sequence shown here is derived from an EMBL/GenBank/DDBJ whole genome shotgun (WGS) entry which is preliminary data.</text>
</comment>
<feature type="transmembrane region" description="Helical" evidence="1">
    <location>
        <begin position="370"/>
        <end position="395"/>
    </location>
</feature>
<feature type="transmembrane region" description="Helical" evidence="1">
    <location>
        <begin position="161"/>
        <end position="181"/>
    </location>
</feature>